<evidence type="ECO:0000313" key="4">
    <source>
        <dbReference type="EMBL" id="MDN4165914.1"/>
    </source>
</evidence>
<dbReference type="PANTHER" id="PTHR35147">
    <property type="entry name" value="CHEMORECEPTOR GLUTAMINE DEAMIDASE CHED-RELATED"/>
    <property type="match status" value="1"/>
</dbReference>
<organism evidence="4 5">
    <name type="scientific">Shiella aurantiaca</name>
    <dbReference type="NCBI Taxonomy" id="3058365"/>
    <lineage>
        <taxon>Bacteria</taxon>
        <taxon>Pseudomonadati</taxon>
        <taxon>Bacteroidota</taxon>
        <taxon>Cytophagia</taxon>
        <taxon>Cytophagales</taxon>
        <taxon>Shiellaceae</taxon>
        <taxon>Shiella</taxon>
    </lineage>
</organism>
<dbReference type="HAMAP" id="MF_01440">
    <property type="entry name" value="CheD"/>
    <property type="match status" value="1"/>
</dbReference>
<dbReference type="InterPro" id="IPR038592">
    <property type="entry name" value="CheD-like_sf"/>
</dbReference>
<dbReference type="InterPro" id="IPR005659">
    <property type="entry name" value="Chemorcpt_Glu_NH3ase_CheD"/>
</dbReference>
<reference evidence="4" key="1">
    <citation type="submission" date="2023-06" db="EMBL/GenBank/DDBJ databases">
        <title>Cytophagales bacterium Strain LB-30, isolated from soil.</title>
        <authorList>
            <person name="Liu B."/>
        </authorList>
    </citation>
    <scope>NUCLEOTIDE SEQUENCE</scope>
    <source>
        <strain evidence="4">LB-30</strain>
    </source>
</reference>
<keyword evidence="2 3" id="KW-0378">Hydrolase</keyword>
<keyword evidence="1 3" id="KW-0145">Chemotaxis</keyword>
<dbReference type="PROSITE" id="PS51257">
    <property type="entry name" value="PROKAR_LIPOPROTEIN"/>
    <property type="match status" value="1"/>
</dbReference>
<keyword evidence="5" id="KW-1185">Reference proteome</keyword>
<dbReference type="Proteomes" id="UP001168552">
    <property type="component" value="Unassembled WGS sequence"/>
</dbReference>
<gene>
    <name evidence="3" type="primary">cheD</name>
    <name evidence="4" type="ORF">QWY31_10395</name>
</gene>
<evidence type="ECO:0000256" key="1">
    <source>
        <dbReference type="ARBA" id="ARBA00022500"/>
    </source>
</evidence>
<dbReference type="SUPFAM" id="SSF64438">
    <property type="entry name" value="CNF1/YfiH-like putative cysteine hydrolases"/>
    <property type="match status" value="1"/>
</dbReference>
<dbReference type="PANTHER" id="PTHR35147:SF1">
    <property type="entry name" value="CHEMORECEPTOR GLUTAMINE DEAMIDASE CHED-RELATED"/>
    <property type="match status" value="1"/>
</dbReference>
<comment type="similarity">
    <text evidence="3">Belongs to the CheD family.</text>
</comment>
<dbReference type="EMBL" id="JAUHJS010000004">
    <property type="protein sequence ID" value="MDN4165914.1"/>
    <property type="molecule type" value="Genomic_DNA"/>
</dbReference>
<name>A0ABT8F6N6_9BACT</name>
<comment type="catalytic activity">
    <reaction evidence="3">
        <text>L-glutaminyl-[protein] + H2O = L-glutamyl-[protein] + NH4(+)</text>
        <dbReference type="Rhea" id="RHEA:16441"/>
        <dbReference type="Rhea" id="RHEA-COMP:10207"/>
        <dbReference type="Rhea" id="RHEA-COMP:10208"/>
        <dbReference type="ChEBI" id="CHEBI:15377"/>
        <dbReference type="ChEBI" id="CHEBI:28938"/>
        <dbReference type="ChEBI" id="CHEBI:29973"/>
        <dbReference type="ChEBI" id="CHEBI:30011"/>
        <dbReference type="EC" id="3.5.1.44"/>
    </reaction>
</comment>
<dbReference type="EC" id="3.5.1.44" evidence="3"/>
<comment type="function">
    <text evidence="3">Probably deamidates glutamine residues to glutamate on methyl-accepting chemotaxis receptors (MCPs), playing an important role in chemotaxis.</text>
</comment>
<dbReference type="InterPro" id="IPR011324">
    <property type="entry name" value="Cytotoxic_necrot_fac-like_cat"/>
</dbReference>
<protein>
    <recommendedName>
        <fullName evidence="3">Probable chemoreceptor glutamine deamidase CheD</fullName>
        <ecNumber evidence="3">3.5.1.44</ecNumber>
    </recommendedName>
</protein>
<dbReference type="CDD" id="cd16352">
    <property type="entry name" value="CheD"/>
    <property type="match status" value="1"/>
</dbReference>
<proteinExistence type="inferred from homology"/>
<evidence type="ECO:0000256" key="2">
    <source>
        <dbReference type="ARBA" id="ARBA00022801"/>
    </source>
</evidence>
<evidence type="ECO:0000256" key="3">
    <source>
        <dbReference type="HAMAP-Rule" id="MF_01440"/>
    </source>
</evidence>
<dbReference type="RefSeq" id="WP_320004446.1">
    <property type="nucleotide sequence ID" value="NZ_JAUHJS010000004.1"/>
</dbReference>
<dbReference type="Pfam" id="PF03975">
    <property type="entry name" value="CheD"/>
    <property type="match status" value="1"/>
</dbReference>
<comment type="caution">
    <text evidence="4">The sequence shown here is derived from an EMBL/GenBank/DDBJ whole genome shotgun (WGS) entry which is preliminary data.</text>
</comment>
<evidence type="ECO:0000313" key="5">
    <source>
        <dbReference type="Proteomes" id="UP001168552"/>
    </source>
</evidence>
<sequence length="152" mass="16174">MTKKVLNIGEIAATRDRGTITCYGLGSCVGVFLYDRKNNIGGGAHIALPGSGHSPALNNSYAEQALELLLAEMHKLGSDLSSLRAKIIGGANLFESSMQIGLKNVQSVKHLLTHKKIYIASEDTGGTKSRTGHFSLSDGSLTVNTPTKKYNI</sequence>
<accession>A0ABT8F6N6</accession>
<dbReference type="Gene3D" id="3.30.1330.200">
    <property type="match status" value="1"/>
</dbReference>